<keyword evidence="2" id="KW-0472">Membrane</keyword>
<dbReference type="Gene3D" id="3.40.50.12580">
    <property type="match status" value="1"/>
</dbReference>
<evidence type="ECO:0000256" key="2">
    <source>
        <dbReference type="SAM" id="Phobius"/>
    </source>
</evidence>
<comment type="caution">
    <text evidence="3">The sequence shown here is derived from an EMBL/GenBank/DDBJ whole genome shotgun (WGS) entry which is preliminary data.</text>
</comment>
<protein>
    <recommendedName>
        <fullName evidence="5">Integral membrane protein</fullName>
    </recommendedName>
</protein>
<evidence type="ECO:0008006" key="5">
    <source>
        <dbReference type="Google" id="ProtNLM"/>
    </source>
</evidence>
<evidence type="ECO:0000313" key="3">
    <source>
        <dbReference type="EMBL" id="MBO8195744.1"/>
    </source>
</evidence>
<feature type="transmembrane region" description="Helical" evidence="2">
    <location>
        <begin position="247"/>
        <end position="271"/>
    </location>
</feature>
<name>A0ABS3XKA1_9ACTN</name>
<feature type="region of interest" description="Disordered" evidence="1">
    <location>
        <begin position="1"/>
        <end position="57"/>
    </location>
</feature>
<dbReference type="RefSeq" id="WP_209242967.1">
    <property type="nucleotide sequence ID" value="NZ_JADKMA010000214.1"/>
</dbReference>
<dbReference type="InterPro" id="IPR043148">
    <property type="entry name" value="TagF_C"/>
</dbReference>
<keyword evidence="2" id="KW-0812">Transmembrane</keyword>
<organism evidence="3 4">
    <name type="scientific">Streptomyces oryzae</name>
    <dbReference type="NCBI Taxonomy" id="1434886"/>
    <lineage>
        <taxon>Bacteria</taxon>
        <taxon>Bacillati</taxon>
        <taxon>Actinomycetota</taxon>
        <taxon>Actinomycetes</taxon>
        <taxon>Kitasatosporales</taxon>
        <taxon>Streptomycetaceae</taxon>
        <taxon>Streptomyces</taxon>
    </lineage>
</organism>
<keyword evidence="2" id="KW-1133">Transmembrane helix</keyword>
<feature type="transmembrane region" description="Helical" evidence="2">
    <location>
        <begin position="80"/>
        <end position="99"/>
    </location>
</feature>
<evidence type="ECO:0000256" key="1">
    <source>
        <dbReference type="SAM" id="MobiDB-lite"/>
    </source>
</evidence>
<sequence>MGALVDGVDDANDDGSRANEQTGAAAPDVADTLVLDPVQEGGNREGAAGGEREDEAEAEDIEAALQRQRRTALARRRSKSAAALVLLAAGYLLQVAGIVDAHAPLVVLGAALGLLTEVLMPSRARKMTWQLRRAQFNPPARQMLRDALLLGGLGRLDVLPPGGTGAVLLGAVMLCWALHFCCQAVAGAVRTRRRLPVVTRNIDASALGLSTAPPALFVKRSTVRLTAVSVLTTGGMCAAAVTGDLVWAQALIWCCCAGVLAGTGWLATWLLPGKQLVGEEEALAWLDQWLAEYGPTVGMYFSGGASSAYQANMWLSTLAQLDGRPLIVLRERCMVQKIDATDIPVVCIPKVTHLMRLEHSTLKVLLHPANSGKTAQVLRIPTLKHAFINHGESDKLSSCNPYAKAYDQVWVAGEAARERYAQAYIGVEDKDVVEVGRPQLAPIQPAGTRTAGERNGYLTVLYAPTWEGFTDDPGNTSVLMAGENIVRALLADPKVRLLYKPHPMTGTIDPRAGAADKRIRALVREANAEREADIERQAAAGQADARRDGEEPGPEAVAALEDAARELRALTRADVGRHADEVERMLRQTAPEPGRAQAAAEALRVWEEAYWAAKPCWGHRVITGSRPGIYSCFNEADVLVSDVSSVVSDYLSSEKPYAVANTSGMDDDSFRTACPTVRAATILGPDGSGIPQLLHSVRHPEEDTLAPARAALKVRLLGPAEPPSLVRFNRAVQALAREAAAREQRMRAADCPTGESGPVPVPEPETEQGQAPAEALGEDERP</sequence>
<feature type="region of interest" description="Disordered" evidence="1">
    <location>
        <begin position="741"/>
        <end position="782"/>
    </location>
</feature>
<dbReference type="EMBL" id="JADKMA010000214">
    <property type="protein sequence ID" value="MBO8195744.1"/>
    <property type="molecule type" value="Genomic_DNA"/>
</dbReference>
<keyword evidence="4" id="KW-1185">Reference proteome</keyword>
<accession>A0ABS3XKA1</accession>
<dbReference type="Proteomes" id="UP001519064">
    <property type="component" value="Unassembled WGS sequence"/>
</dbReference>
<gene>
    <name evidence="3" type="ORF">ITI46_29445</name>
</gene>
<feature type="region of interest" description="Disordered" evidence="1">
    <location>
        <begin position="530"/>
        <end position="555"/>
    </location>
</feature>
<feature type="transmembrane region" description="Helical" evidence="2">
    <location>
        <begin position="166"/>
        <end position="186"/>
    </location>
</feature>
<evidence type="ECO:0000313" key="4">
    <source>
        <dbReference type="Proteomes" id="UP001519064"/>
    </source>
</evidence>
<reference evidence="3 4" key="1">
    <citation type="submission" date="2020-11" db="EMBL/GenBank/DDBJ databases">
        <title>Streptomyces spirodelae sp. nov., isolated from duckweed.</title>
        <authorList>
            <person name="Saimee Y."/>
            <person name="Duangmal K."/>
        </authorList>
    </citation>
    <scope>NUCLEOTIDE SEQUENCE [LARGE SCALE GENOMIC DNA]</scope>
    <source>
        <strain evidence="3 4">S16-07</strain>
    </source>
</reference>
<proteinExistence type="predicted"/>